<reference evidence="3 4" key="1">
    <citation type="submission" date="2020-08" db="EMBL/GenBank/DDBJ databases">
        <title>Genomic Encyclopedia of Type Strains, Phase III (KMG-III): the genomes of soil and plant-associated and newly described type strains.</title>
        <authorList>
            <person name="Whitman W."/>
        </authorList>
    </citation>
    <scope>NUCLEOTIDE SEQUENCE [LARGE SCALE GENOMIC DNA]</scope>
    <source>
        <strain evidence="3 4">CECT 5831</strain>
    </source>
</reference>
<dbReference type="InterPro" id="IPR000600">
    <property type="entry name" value="ROK"/>
</dbReference>
<proteinExistence type="inferred from homology"/>
<dbReference type="EMBL" id="JACHXJ010000006">
    <property type="protein sequence ID" value="MBB3131088.1"/>
    <property type="molecule type" value="Genomic_DNA"/>
</dbReference>
<evidence type="ECO:0000313" key="3">
    <source>
        <dbReference type="EMBL" id="MBB3131088.1"/>
    </source>
</evidence>
<comment type="similarity">
    <text evidence="1">Belongs to the ROK (NagC/XylR) family.</text>
</comment>
<keyword evidence="3" id="KW-0418">Kinase</keyword>
<evidence type="ECO:0000313" key="4">
    <source>
        <dbReference type="Proteomes" id="UP000517523"/>
    </source>
</evidence>
<dbReference type="PANTHER" id="PTHR18964">
    <property type="entry name" value="ROK (REPRESSOR, ORF, KINASE) FAMILY"/>
    <property type="match status" value="1"/>
</dbReference>
<keyword evidence="3" id="KW-0808">Transferase</keyword>
<dbReference type="AlphaFoldDB" id="A0A839U0B6"/>
<gene>
    <name evidence="3" type="ORF">FHS19_005808</name>
</gene>
<evidence type="ECO:0000256" key="2">
    <source>
        <dbReference type="SAM" id="MobiDB-lite"/>
    </source>
</evidence>
<organism evidence="3 4">
    <name type="scientific">Paenibacillus rhizosphaerae</name>
    <dbReference type="NCBI Taxonomy" id="297318"/>
    <lineage>
        <taxon>Bacteria</taxon>
        <taxon>Bacillati</taxon>
        <taxon>Bacillota</taxon>
        <taxon>Bacilli</taxon>
        <taxon>Bacillales</taxon>
        <taxon>Paenibacillaceae</taxon>
        <taxon>Paenibacillus</taxon>
    </lineage>
</organism>
<dbReference type="CDD" id="cd23763">
    <property type="entry name" value="ASKHA_ATPase_ROK"/>
    <property type="match status" value="1"/>
</dbReference>
<dbReference type="EC" id="2.7.1.2" evidence="3"/>
<dbReference type="Proteomes" id="UP000517523">
    <property type="component" value="Unassembled WGS sequence"/>
</dbReference>
<name>A0A839U0B6_9BACL</name>
<comment type="caution">
    <text evidence="3">The sequence shown here is derived from an EMBL/GenBank/DDBJ whole genome shotgun (WGS) entry which is preliminary data.</text>
</comment>
<dbReference type="PANTHER" id="PTHR18964:SF149">
    <property type="entry name" value="BIFUNCTIONAL UDP-N-ACETYLGLUCOSAMINE 2-EPIMERASE_N-ACETYLMANNOSAMINE KINASE"/>
    <property type="match status" value="1"/>
</dbReference>
<feature type="region of interest" description="Disordered" evidence="2">
    <location>
        <begin position="210"/>
        <end position="229"/>
    </location>
</feature>
<protein>
    <submittedName>
        <fullName evidence="3">Glucokinase</fullName>
        <ecNumber evidence="3">2.7.1.2</ecNumber>
    </submittedName>
</protein>
<evidence type="ECO:0000256" key="1">
    <source>
        <dbReference type="ARBA" id="ARBA00006479"/>
    </source>
</evidence>
<sequence>MSMLLGGLDIGGTKCAAVLGWAEGDRIEIVGKRSFPTPGTPEETLASLCDELAGLAASAGGGEPLAAVGVSCGGPLDSRRGLILSPPNLPGWDGIDVLTPLRERFGVPAALQNDANSCALAEWRWGAGRGASSMIFLTFGTGMGAGLILNGALYAGASDMAGEVGHIRLAEEGPVGYGKAGSFEGFCSGGGIARLFAGLREAAERDAANPLAGAGGTAPNPEGSGGAPWTAKDVFEAAAAGDALAGEAVGIIGRKLGRGLAVLVDTLNPERIVIGSIYARQEQMLRPLVLEELRREALPGTLAACRILPSELGEHVGDAASLSVALHALGEHERGNNGTGKSKVDPVNF</sequence>
<dbReference type="InterPro" id="IPR043129">
    <property type="entry name" value="ATPase_NBD"/>
</dbReference>
<dbReference type="GO" id="GO:0004340">
    <property type="term" value="F:glucokinase activity"/>
    <property type="evidence" value="ECO:0007669"/>
    <property type="project" value="UniProtKB-EC"/>
</dbReference>
<dbReference type="RefSeq" id="WP_183585545.1">
    <property type="nucleotide sequence ID" value="NZ_JACHXJ010000006.1"/>
</dbReference>
<accession>A0A839U0B6</accession>
<dbReference type="Gene3D" id="3.30.420.40">
    <property type="match status" value="2"/>
</dbReference>
<dbReference type="SUPFAM" id="SSF53067">
    <property type="entry name" value="Actin-like ATPase domain"/>
    <property type="match status" value="1"/>
</dbReference>
<dbReference type="Pfam" id="PF00480">
    <property type="entry name" value="ROK"/>
    <property type="match status" value="1"/>
</dbReference>